<evidence type="ECO:0000256" key="7">
    <source>
        <dbReference type="ARBA" id="ARBA00023136"/>
    </source>
</evidence>
<sequence>MKNYVSMFVMIIVGFILQTTLFRHLRIAGVSPNILVILTAIAGTMYGQYCGLFTGVISGLFVDMMFSSIIGVNIFIYAVIGFIIGMTNKMYIEDDLIFPTMTIAIGDIIYGVLFYVLKFLLRGRLRITDYLINTIIPELIYTIILGVIVFKFAHWMDRKLNPPEPVHLGVETKPDDEQ</sequence>
<comment type="similarity">
    <text evidence="2">Belongs to the MreD family.</text>
</comment>
<comment type="subcellular location">
    <subcellularLocation>
        <location evidence="1">Cell membrane</location>
        <topology evidence="1">Multi-pass membrane protein</topology>
    </subcellularLocation>
</comment>
<evidence type="ECO:0000256" key="2">
    <source>
        <dbReference type="ARBA" id="ARBA00007776"/>
    </source>
</evidence>
<protein>
    <recommendedName>
        <fullName evidence="11">Rod shape-determining protein MreD</fullName>
    </recommendedName>
</protein>
<keyword evidence="4 8" id="KW-0812">Transmembrane</keyword>
<dbReference type="NCBIfam" id="TIGR03426">
    <property type="entry name" value="shape_MreD"/>
    <property type="match status" value="1"/>
</dbReference>
<keyword evidence="3" id="KW-1003">Cell membrane</keyword>
<dbReference type="Pfam" id="PF04093">
    <property type="entry name" value="MreD"/>
    <property type="match status" value="1"/>
</dbReference>
<gene>
    <name evidence="9" type="ORF">APZ18_04110</name>
</gene>
<evidence type="ECO:0000256" key="5">
    <source>
        <dbReference type="ARBA" id="ARBA00022960"/>
    </source>
</evidence>
<reference evidence="9 10" key="1">
    <citation type="submission" date="2015-10" db="EMBL/GenBank/DDBJ databases">
        <title>Butyribacter intestini gen. nov., sp. nov., a butyric acid-producing bacterium of the family Lachnospiraceae isolated from the human faeces.</title>
        <authorList>
            <person name="Zou Y."/>
            <person name="Xue W."/>
            <person name="Luo G."/>
            <person name="Lv M."/>
        </authorList>
    </citation>
    <scope>NUCLEOTIDE SEQUENCE [LARGE SCALE GENOMIC DNA]</scope>
    <source>
        <strain evidence="9 10">TF01-11</strain>
    </source>
</reference>
<dbReference type="RefSeq" id="WP_055941832.1">
    <property type="nucleotide sequence ID" value="NZ_JAQDDZ010000001.1"/>
</dbReference>
<evidence type="ECO:0000256" key="4">
    <source>
        <dbReference type="ARBA" id="ARBA00022692"/>
    </source>
</evidence>
<evidence type="ECO:0000256" key="6">
    <source>
        <dbReference type="ARBA" id="ARBA00022989"/>
    </source>
</evidence>
<keyword evidence="10" id="KW-1185">Reference proteome</keyword>
<dbReference type="Proteomes" id="UP000050833">
    <property type="component" value="Unassembled WGS sequence"/>
</dbReference>
<feature type="transmembrane region" description="Helical" evidence="8">
    <location>
        <begin position="6"/>
        <end position="22"/>
    </location>
</feature>
<feature type="transmembrane region" description="Helical" evidence="8">
    <location>
        <begin position="64"/>
        <end position="84"/>
    </location>
</feature>
<evidence type="ECO:0000256" key="3">
    <source>
        <dbReference type="ARBA" id="ARBA00022475"/>
    </source>
</evidence>
<dbReference type="AlphaFoldDB" id="A0AAW3JW37"/>
<feature type="transmembrane region" description="Helical" evidence="8">
    <location>
        <begin position="34"/>
        <end position="58"/>
    </location>
</feature>
<feature type="transmembrane region" description="Helical" evidence="8">
    <location>
        <begin position="96"/>
        <end position="118"/>
    </location>
</feature>
<dbReference type="EMBL" id="LLKB01000001">
    <property type="protein sequence ID" value="KQC86379.1"/>
    <property type="molecule type" value="Genomic_DNA"/>
</dbReference>
<name>A0AAW3JW37_9FIRM</name>
<organism evidence="9 10">
    <name type="scientific">Butyribacter intestini</name>
    <dbReference type="NCBI Taxonomy" id="1703332"/>
    <lineage>
        <taxon>Bacteria</taxon>
        <taxon>Bacillati</taxon>
        <taxon>Bacillota</taxon>
        <taxon>Clostridia</taxon>
        <taxon>Lachnospirales</taxon>
        <taxon>Lachnospiraceae</taxon>
        <taxon>Butyribacter</taxon>
    </lineage>
</organism>
<dbReference type="InterPro" id="IPR007227">
    <property type="entry name" value="Cell_shape_determining_MreD"/>
</dbReference>
<keyword evidence="5" id="KW-0133">Cell shape</keyword>
<evidence type="ECO:0000256" key="8">
    <source>
        <dbReference type="SAM" id="Phobius"/>
    </source>
</evidence>
<evidence type="ECO:0000313" key="10">
    <source>
        <dbReference type="Proteomes" id="UP000050833"/>
    </source>
</evidence>
<evidence type="ECO:0008006" key="11">
    <source>
        <dbReference type="Google" id="ProtNLM"/>
    </source>
</evidence>
<keyword evidence="6 8" id="KW-1133">Transmembrane helix</keyword>
<accession>A0AAW3JW37</accession>
<feature type="transmembrane region" description="Helical" evidence="8">
    <location>
        <begin position="130"/>
        <end position="150"/>
    </location>
</feature>
<proteinExistence type="inferred from homology"/>
<keyword evidence="7 8" id="KW-0472">Membrane</keyword>
<comment type="caution">
    <text evidence="9">The sequence shown here is derived from an EMBL/GenBank/DDBJ whole genome shotgun (WGS) entry which is preliminary data.</text>
</comment>
<evidence type="ECO:0000256" key="1">
    <source>
        <dbReference type="ARBA" id="ARBA00004651"/>
    </source>
</evidence>
<dbReference type="GO" id="GO:0008360">
    <property type="term" value="P:regulation of cell shape"/>
    <property type="evidence" value="ECO:0007669"/>
    <property type="project" value="UniProtKB-KW"/>
</dbReference>
<evidence type="ECO:0000313" key="9">
    <source>
        <dbReference type="EMBL" id="KQC86379.1"/>
    </source>
</evidence>
<dbReference type="GO" id="GO:0005886">
    <property type="term" value="C:plasma membrane"/>
    <property type="evidence" value="ECO:0007669"/>
    <property type="project" value="UniProtKB-SubCell"/>
</dbReference>